<name>A0A6N7YTJ3_9PSEU</name>
<dbReference type="OrthoDB" id="812569at2"/>
<accession>A0A6N7YTJ3</accession>
<dbReference type="Pfam" id="PF00561">
    <property type="entry name" value="Abhydrolase_1"/>
    <property type="match status" value="1"/>
</dbReference>
<feature type="region of interest" description="Disordered" evidence="2">
    <location>
        <begin position="1"/>
        <end position="26"/>
    </location>
</feature>
<dbReference type="SUPFAM" id="SSF53474">
    <property type="entry name" value="alpha/beta-Hydrolases"/>
    <property type="match status" value="1"/>
</dbReference>
<dbReference type="PRINTS" id="PR00412">
    <property type="entry name" value="EPOXHYDRLASE"/>
</dbReference>
<keyword evidence="5" id="KW-1185">Reference proteome</keyword>
<dbReference type="PANTHER" id="PTHR42977">
    <property type="entry name" value="HYDROLASE-RELATED"/>
    <property type="match status" value="1"/>
</dbReference>
<dbReference type="Gene3D" id="3.40.50.1820">
    <property type="entry name" value="alpha/beta hydrolase"/>
    <property type="match status" value="1"/>
</dbReference>
<dbReference type="EMBL" id="WMBA01000033">
    <property type="protein sequence ID" value="MTD56357.1"/>
    <property type="molecule type" value="Genomic_DNA"/>
</dbReference>
<organism evidence="4 5">
    <name type="scientific">Amycolatopsis pithecellobii</name>
    <dbReference type="NCBI Taxonomy" id="664692"/>
    <lineage>
        <taxon>Bacteria</taxon>
        <taxon>Bacillati</taxon>
        <taxon>Actinomycetota</taxon>
        <taxon>Actinomycetes</taxon>
        <taxon>Pseudonocardiales</taxon>
        <taxon>Pseudonocardiaceae</taxon>
        <taxon>Amycolatopsis</taxon>
    </lineage>
</organism>
<feature type="compositionally biased region" description="Low complexity" evidence="2">
    <location>
        <begin position="1"/>
        <end position="15"/>
    </location>
</feature>
<dbReference type="InterPro" id="IPR000639">
    <property type="entry name" value="Epox_hydrolase-like"/>
</dbReference>
<evidence type="ECO:0000259" key="3">
    <source>
        <dbReference type="Pfam" id="PF00561"/>
    </source>
</evidence>
<dbReference type="InterPro" id="IPR029058">
    <property type="entry name" value="AB_hydrolase_fold"/>
</dbReference>
<dbReference type="GO" id="GO:0004301">
    <property type="term" value="F:epoxide hydrolase activity"/>
    <property type="evidence" value="ECO:0007669"/>
    <property type="project" value="TreeGrafter"/>
</dbReference>
<evidence type="ECO:0000256" key="1">
    <source>
        <dbReference type="ARBA" id="ARBA00022801"/>
    </source>
</evidence>
<protein>
    <submittedName>
        <fullName evidence="4">Alpha/beta fold hydrolase</fullName>
    </submittedName>
</protein>
<dbReference type="InterPro" id="IPR000073">
    <property type="entry name" value="AB_hydrolase_1"/>
</dbReference>
<evidence type="ECO:0000313" key="5">
    <source>
        <dbReference type="Proteomes" id="UP000440096"/>
    </source>
</evidence>
<evidence type="ECO:0000313" key="4">
    <source>
        <dbReference type="EMBL" id="MTD56357.1"/>
    </source>
</evidence>
<dbReference type="NCBIfam" id="NF002043">
    <property type="entry name" value="PRK00870.1"/>
    <property type="match status" value="1"/>
</dbReference>
<evidence type="ECO:0000256" key="2">
    <source>
        <dbReference type="SAM" id="MobiDB-lite"/>
    </source>
</evidence>
<dbReference type="Proteomes" id="UP000440096">
    <property type="component" value="Unassembled WGS sequence"/>
</dbReference>
<sequence>MSHWASWWRSRSPSRQPLAHHHPQPTRCRVAYPPSVRLLRTPEDRFSNLPDFDFPALYADVDSPRDGIVRVAYTEAGPPDGPVVLLLHGEPSWSFLYRKMLPVLAGAGLRAIAPDLVGFGRSDKPADLSDHTYARHVEWMRSFAFDALDLRRITLVGQDWGGLIGLRLVAEHPERFERVVAANTGLPTGDVDMPKVWHAFREVVQTAPVLDIARLVQSGCRTELSEEVRAAYDAPFPNEMYKAGPRAMPGLVPTRPDDPASEANRAAWRTLSTMDIPFLCAFSDGDPITGGMAPILRREMAGATGLDHPTVAGAGHFLQEDAGEELGRIVADFVTG</sequence>
<proteinExistence type="predicted"/>
<dbReference type="PRINTS" id="PR00111">
    <property type="entry name" value="ABHYDROLASE"/>
</dbReference>
<keyword evidence="1 4" id="KW-0378">Hydrolase</keyword>
<dbReference type="InterPro" id="IPR051340">
    <property type="entry name" value="Haloalkane_dehalogenase"/>
</dbReference>
<dbReference type="AlphaFoldDB" id="A0A6N7YTJ3"/>
<gene>
    <name evidence="4" type="ORF">GKO32_20590</name>
</gene>
<feature type="domain" description="AB hydrolase-1" evidence="3">
    <location>
        <begin position="82"/>
        <end position="225"/>
    </location>
</feature>
<reference evidence="4 5" key="1">
    <citation type="submission" date="2019-11" db="EMBL/GenBank/DDBJ databases">
        <title>Draft genome of Amycolatopsis RM579.</title>
        <authorList>
            <person name="Duangmal K."/>
            <person name="Mingma R."/>
        </authorList>
    </citation>
    <scope>NUCLEOTIDE SEQUENCE [LARGE SCALE GENOMIC DNA]</scope>
    <source>
        <strain evidence="4 5">RM579</strain>
    </source>
</reference>
<comment type="caution">
    <text evidence="4">The sequence shown here is derived from an EMBL/GenBank/DDBJ whole genome shotgun (WGS) entry which is preliminary data.</text>
</comment>
<dbReference type="PANTHER" id="PTHR42977:SF3">
    <property type="entry name" value="AB HYDROLASE-1 DOMAIN-CONTAINING PROTEIN"/>
    <property type="match status" value="1"/>
</dbReference>